<evidence type="ECO:0000256" key="1">
    <source>
        <dbReference type="ARBA" id="ARBA00018517"/>
    </source>
</evidence>
<dbReference type="HOGENOM" id="CLU_2433411_0_0_1"/>
<name>A4RSN1_OSTLU</name>
<evidence type="ECO:0000256" key="4">
    <source>
        <dbReference type="ARBA" id="ARBA00048740"/>
    </source>
</evidence>
<dbReference type="EMBL" id="CP000582">
    <property type="protein sequence ID" value="ABO94756.1"/>
    <property type="molecule type" value="Genomic_DNA"/>
</dbReference>
<feature type="non-terminal residue" evidence="8">
    <location>
        <position position="1"/>
    </location>
</feature>
<organism evidence="8 9">
    <name type="scientific">Ostreococcus lucimarinus (strain CCE9901)</name>
    <dbReference type="NCBI Taxonomy" id="436017"/>
    <lineage>
        <taxon>Eukaryota</taxon>
        <taxon>Viridiplantae</taxon>
        <taxon>Chlorophyta</taxon>
        <taxon>Mamiellophyceae</taxon>
        <taxon>Mamiellales</taxon>
        <taxon>Bathycoccaceae</taxon>
        <taxon>Ostreococcus</taxon>
    </lineage>
</organism>
<dbReference type="PANTHER" id="PTHR14741">
    <property type="entry name" value="S-ADENOSYLMETHIONINE-DEPENDENT METHYLTRANSFERASE RELATED"/>
    <property type="match status" value="1"/>
</dbReference>
<protein>
    <recommendedName>
        <fullName evidence="1">Trimethylguanosine synthase</fullName>
    </recommendedName>
    <alternativeName>
        <fullName evidence="7">Cap-specific guanine-N(2) methyltransferase</fullName>
    </alternativeName>
</protein>
<evidence type="ECO:0000256" key="7">
    <source>
        <dbReference type="ARBA" id="ARBA00049790"/>
    </source>
</evidence>
<accession>A4RSN1</accession>
<gene>
    <name evidence="8" type="ORF">OSTLU_9486</name>
</gene>
<dbReference type="RefSeq" id="XP_001416463.1">
    <property type="nucleotide sequence ID" value="XM_001416426.1"/>
</dbReference>
<dbReference type="GO" id="GO:0005634">
    <property type="term" value="C:nucleus"/>
    <property type="evidence" value="ECO:0007669"/>
    <property type="project" value="TreeGrafter"/>
</dbReference>
<keyword evidence="9" id="KW-1185">Reference proteome</keyword>
<dbReference type="PANTHER" id="PTHR14741:SF32">
    <property type="entry name" value="TRIMETHYLGUANOSINE SYNTHASE"/>
    <property type="match status" value="1"/>
</dbReference>
<dbReference type="STRING" id="436017.A4RSN1"/>
<dbReference type="eggNOG" id="KOG2730">
    <property type="taxonomic scope" value="Eukaryota"/>
</dbReference>
<evidence type="ECO:0000256" key="6">
    <source>
        <dbReference type="ARBA" id="ARBA00049075"/>
    </source>
</evidence>
<evidence type="ECO:0000256" key="5">
    <source>
        <dbReference type="ARBA" id="ARBA00048763"/>
    </source>
</evidence>
<dbReference type="Gramene" id="ABO94756">
    <property type="protein sequence ID" value="ABO94756"/>
    <property type="gene ID" value="OSTLU_9486"/>
</dbReference>
<dbReference type="InterPro" id="IPR029063">
    <property type="entry name" value="SAM-dependent_MTases_sf"/>
</dbReference>
<dbReference type="GO" id="GO:0071164">
    <property type="term" value="F:RNA cap trimethylguanosine synthase activity"/>
    <property type="evidence" value="ECO:0007669"/>
    <property type="project" value="TreeGrafter"/>
</dbReference>
<dbReference type="KEGG" id="olu:OSTLU_9486"/>
<evidence type="ECO:0000256" key="2">
    <source>
        <dbReference type="ARBA" id="ARBA00025783"/>
    </source>
</evidence>
<dbReference type="SUPFAM" id="SSF53335">
    <property type="entry name" value="S-adenosyl-L-methionine-dependent methyltransferases"/>
    <property type="match status" value="1"/>
</dbReference>
<evidence type="ECO:0000313" key="8">
    <source>
        <dbReference type="EMBL" id="ABO94756.1"/>
    </source>
</evidence>
<comment type="catalytic activity">
    <reaction evidence="6">
        <text>a 5'-end (N(7)-methyl 5'-triphosphoguanosine)-ribonucleoside in snRNA + S-adenosyl-L-methionine = a 5'-end (N(2),N(7)-dimethyl 5'-triphosphoguanosine)-ribonucleoside in snRNA + S-adenosyl-L-homocysteine + H(+)</text>
        <dbReference type="Rhea" id="RHEA:78471"/>
        <dbReference type="Rhea" id="RHEA-COMP:19085"/>
        <dbReference type="Rhea" id="RHEA-COMP:19087"/>
        <dbReference type="ChEBI" id="CHEBI:15378"/>
        <dbReference type="ChEBI" id="CHEBI:57856"/>
        <dbReference type="ChEBI" id="CHEBI:59789"/>
        <dbReference type="ChEBI" id="CHEBI:156461"/>
        <dbReference type="ChEBI" id="CHEBI:172880"/>
    </reaction>
    <physiologicalReaction direction="left-to-right" evidence="6">
        <dbReference type="Rhea" id="RHEA:78472"/>
    </physiologicalReaction>
</comment>
<dbReference type="AlphaFoldDB" id="A4RSN1"/>
<dbReference type="OrthoDB" id="194443at2759"/>
<comment type="similarity">
    <text evidence="2">Belongs to the methyltransferase superfamily. Trimethylguanosine synthase family.</text>
</comment>
<dbReference type="Proteomes" id="UP000001568">
    <property type="component" value="Chromosome 2"/>
</dbReference>
<dbReference type="Gene3D" id="3.40.50.150">
    <property type="entry name" value="Vaccinia Virus protein VP39"/>
    <property type="match status" value="1"/>
</dbReference>
<sequence length="91" mass="10436">LSKYWRQRYDLFSEWEMGMLLDTEAWYSTTPIIIADHQARLCVECFQRKRRSDLPPVVLDAFCGVGGNSIAFAKVGCKVLACDIDSEKLKM</sequence>
<reference evidence="8 9" key="1">
    <citation type="journal article" date="2007" name="Proc. Natl. Acad. Sci. U.S.A.">
        <title>The tiny eukaryote Ostreococcus provides genomic insights into the paradox of plankton speciation.</title>
        <authorList>
            <person name="Palenik B."/>
            <person name="Grimwood J."/>
            <person name="Aerts A."/>
            <person name="Rouze P."/>
            <person name="Salamov A."/>
            <person name="Putnam N."/>
            <person name="Dupont C."/>
            <person name="Jorgensen R."/>
            <person name="Derelle E."/>
            <person name="Rombauts S."/>
            <person name="Zhou K."/>
            <person name="Otillar R."/>
            <person name="Merchant S.S."/>
            <person name="Podell S."/>
            <person name="Gaasterland T."/>
            <person name="Napoli C."/>
            <person name="Gendler K."/>
            <person name="Manuell A."/>
            <person name="Tai V."/>
            <person name="Vallon O."/>
            <person name="Piganeau G."/>
            <person name="Jancek S."/>
            <person name="Heijde M."/>
            <person name="Jabbari K."/>
            <person name="Bowler C."/>
            <person name="Lohr M."/>
            <person name="Robbens S."/>
            <person name="Werner G."/>
            <person name="Dubchak I."/>
            <person name="Pazour G.J."/>
            <person name="Ren Q."/>
            <person name="Paulsen I."/>
            <person name="Delwiche C."/>
            <person name="Schmutz J."/>
            <person name="Rokhsar D."/>
            <person name="Van de Peer Y."/>
            <person name="Moreau H."/>
            <person name="Grigoriev I.V."/>
        </authorList>
    </citation>
    <scope>NUCLEOTIDE SEQUENCE [LARGE SCALE GENOMIC DNA]</scope>
    <source>
        <strain evidence="8 9">CCE9901</strain>
    </source>
</reference>
<feature type="non-terminal residue" evidence="8">
    <location>
        <position position="91"/>
    </location>
</feature>
<dbReference type="InterPro" id="IPR019012">
    <property type="entry name" value="RNA_cap_Gua-N2-MeTrfase"/>
</dbReference>
<evidence type="ECO:0000313" key="9">
    <source>
        <dbReference type="Proteomes" id="UP000001568"/>
    </source>
</evidence>
<proteinExistence type="inferred from homology"/>
<dbReference type="Pfam" id="PF09445">
    <property type="entry name" value="Methyltransf_15"/>
    <property type="match status" value="1"/>
</dbReference>
<comment type="catalytic activity">
    <reaction evidence="3">
        <text>a 5'-end (N(2),N(7)-dimethyl 5'-triphosphoguanosine)-ribonucleoside in snoRNA + S-adenosyl-L-methionine = a 5'-end (N(2),N(2),N(7)-trimethyl 5'-triphosphoguanosine)-ribonucleoside in snoRNA + S-adenosyl-L-homocysteine + H(+)</text>
        <dbReference type="Rhea" id="RHEA:78507"/>
        <dbReference type="Rhea" id="RHEA-COMP:19088"/>
        <dbReference type="Rhea" id="RHEA-COMP:19090"/>
        <dbReference type="ChEBI" id="CHEBI:15378"/>
        <dbReference type="ChEBI" id="CHEBI:57856"/>
        <dbReference type="ChEBI" id="CHEBI:59789"/>
        <dbReference type="ChEBI" id="CHEBI:167623"/>
        <dbReference type="ChEBI" id="CHEBI:172880"/>
    </reaction>
    <physiologicalReaction direction="left-to-right" evidence="3">
        <dbReference type="Rhea" id="RHEA:78508"/>
    </physiologicalReaction>
</comment>
<comment type="catalytic activity">
    <reaction evidence="4">
        <text>a 5'-end (N(7)-methyl 5'-triphosphoguanosine)-ribonucleoside in snoRNA + S-adenosyl-L-methionine = a 5'-end (N(2),N(7)-dimethyl 5'-triphosphoguanosine)-ribonucleoside in snoRNA + S-adenosyl-L-homocysteine + H(+)</text>
        <dbReference type="Rhea" id="RHEA:78475"/>
        <dbReference type="Rhea" id="RHEA-COMP:19086"/>
        <dbReference type="Rhea" id="RHEA-COMP:19088"/>
        <dbReference type="ChEBI" id="CHEBI:15378"/>
        <dbReference type="ChEBI" id="CHEBI:57856"/>
        <dbReference type="ChEBI" id="CHEBI:59789"/>
        <dbReference type="ChEBI" id="CHEBI:156461"/>
        <dbReference type="ChEBI" id="CHEBI:172880"/>
    </reaction>
    <physiologicalReaction direction="left-to-right" evidence="4">
        <dbReference type="Rhea" id="RHEA:78476"/>
    </physiologicalReaction>
</comment>
<dbReference type="GeneID" id="5000197"/>
<evidence type="ECO:0000256" key="3">
    <source>
        <dbReference type="ARBA" id="ARBA00047418"/>
    </source>
</evidence>
<comment type="catalytic activity">
    <reaction evidence="5">
        <text>a 5'-end (N(2),N(7)-dimethyl 5'-triphosphoguanosine)-ribonucleoside in snRNA + S-adenosyl-L-methionine = a 5'-end (N(2),N(2),N(7)-trimethyl 5'-triphosphoguanosine)-ribonucleoside in snRNA + S-adenosyl-L-homocysteine + H(+)</text>
        <dbReference type="Rhea" id="RHEA:78479"/>
        <dbReference type="Rhea" id="RHEA-COMP:19087"/>
        <dbReference type="Rhea" id="RHEA-COMP:19089"/>
        <dbReference type="ChEBI" id="CHEBI:15378"/>
        <dbReference type="ChEBI" id="CHEBI:57856"/>
        <dbReference type="ChEBI" id="CHEBI:59789"/>
        <dbReference type="ChEBI" id="CHEBI:167623"/>
        <dbReference type="ChEBI" id="CHEBI:172880"/>
    </reaction>
    <physiologicalReaction direction="left-to-right" evidence="5">
        <dbReference type="Rhea" id="RHEA:78480"/>
    </physiologicalReaction>
</comment>